<proteinExistence type="predicted"/>
<dbReference type="RefSeq" id="WP_254576617.1">
    <property type="nucleotide sequence ID" value="NZ_CP100595.1"/>
</dbReference>
<protein>
    <submittedName>
        <fullName evidence="1">Uncharacterized protein</fullName>
    </submittedName>
</protein>
<dbReference type="EMBL" id="CP100595">
    <property type="protein sequence ID" value="UTJ06438.1"/>
    <property type="molecule type" value="Genomic_DNA"/>
</dbReference>
<evidence type="ECO:0000313" key="2">
    <source>
        <dbReference type="Proteomes" id="UP001060012"/>
    </source>
</evidence>
<name>A0ABY5E5W7_9BACT</name>
<evidence type="ECO:0000313" key="1">
    <source>
        <dbReference type="EMBL" id="UTJ06438.1"/>
    </source>
</evidence>
<keyword evidence="2" id="KW-1185">Reference proteome</keyword>
<gene>
    <name evidence="1" type="ORF">NJU99_14470</name>
</gene>
<reference evidence="1" key="1">
    <citation type="submission" date="2022-07" db="EMBL/GenBank/DDBJ databases">
        <title>Arcobacter roscoffensis sp. nov., a marine bacterium isolated from coastal seawater collected from Roscoff, France.</title>
        <authorList>
            <person name="Pascual J."/>
            <person name="Lepeaux C."/>
            <person name="Methner A."/>
            <person name="Overmann J."/>
        </authorList>
    </citation>
    <scope>NUCLEOTIDE SEQUENCE</scope>
    <source>
        <strain evidence="1">ARW1-2F2</strain>
    </source>
</reference>
<sequence length="277" mass="31918">MQVYFYAKSGHAIGLEGAKRCAAIANELKEFDPILCTSDFRAGAFAKDLLGIRRYVNIDVVRNLHNIMQKRDILLYNTDETNELMQEGMSEFCSLVYNLEELGEIIVDKELYTKIENPSIKKAIFFGDDDYNELFLQGVKESSKHDITLLMGHYFFLGNEKIFTQHFNEVIDEEEYVETIQNSKYLLTASLQTALESISCGNSPVLFKREDKSYNEELIKKLNIPVIESKSIDDTIAEFENIIKSYPSIENFEIYDVSEVKNEISKKIEDYKKLTQG</sequence>
<accession>A0ABY5E5W7</accession>
<dbReference type="Proteomes" id="UP001060012">
    <property type="component" value="Chromosome"/>
</dbReference>
<organism evidence="1 2">
    <name type="scientific">Arcobacter roscoffensis</name>
    <dbReference type="NCBI Taxonomy" id="2961520"/>
    <lineage>
        <taxon>Bacteria</taxon>
        <taxon>Pseudomonadati</taxon>
        <taxon>Campylobacterota</taxon>
        <taxon>Epsilonproteobacteria</taxon>
        <taxon>Campylobacterales</taxon>
        <taxon>Arcobacteraceae</taxon>
        <taxon>Arcobacter</taxon>
    </lineage>
</organism>